<accession>A0A8J1YAY5</accession>
<feature type="region of interest" description="Disordered" evidence="3">
    <location>
        <begin position="415"/>
        <end position="454"/>
    </location>
</feature>
<comment type="caution">
    <text evidence="4">The sequence shown here is derived from an EMBL/GenBank/DDBJ whole genome shotgun (WGS) entry which is preliminary data.</text>
</comment>
<dbReference type="EMBL" id="CAIIXF020000004">
    <property type="protein sequence ID" value="CAH1781899.1"/>
    <property type="molecule type" value="Genomic_DNA"/>
</dbReference>
<dbReference type="PANTHER" id="PTHR16171">
    <property type="entry name" value="DNA REPAIR PROTEIN COMPLEMENTING XP-G CELLS-RELATED"/>
    <property type="match status" value="1"/>
</dbReference>
<organism evidence="4 5">
    <name type="scientific">Owenia fusiformis</name>
    <name type="common">Polychaete worm</name>
    <dbReference type="NCBI Taxonomy" id="6347"/>
    <lineage>
        <taxon>Eukaryota</taxon>
        <taxon>Metazoa</taxon>
        <taxon>Spiralia</taxon>
        <taxon>Lophotrochozoa</taxon>
        <taxon>Annelida</taxon>
        <taxon>Polychaeta</taxon>
        <taxon>Sedentaria</taxon>
        <taxon>Canalipalpata</taxon>
        <taxon>Sabellida</taxon>
        <taxon>Oweniida</taxon>
        <taxon>Oweniidae</taxon>
        <taxon>Owenia</taxon>
    </lineage>
</organism>
<feature type="compositionally biased region" description="Acidic residues" evidence="3">
    <location>
        <begin position="433"/>
        <end position="444"/>
    </location>
</feature>
<dbReference type="AlphaFoldDB" id="A0A8J1YAY5"/>
<reference evidence="4" key="1">
    <citation type="submission" date="2022-03" db="EMBL/GenBank/DDBJ databases">
        <authorList>
            <person name="Martin C."/>
        </authorList>
    </citation>
    <scope>NUCLEOTIDE SEQUENCE</scope>
</reference>
<feature type="compositionally biased region" description="Polar residues" evidence="3">
    <location>
        <begin position="1"/>
        <end position="14"/>
    </location>
</feature>
<evidence type="ECO:0000313" key="5">
    <source>
        <dbReference type="Proteomes" id="UP000749559"/>
    </source>
</evidence>
<sequence>MGNLQSGQQSSTILQDEEDEVESSNVEENSSKGKNQAVTPEEHTPGQAGDVGQHAALEDVEITADDGVFQEDSRPGSSLQEDEKEEPLVWDVDTSDFNKPKRSKPKLKLGMPKLKSPRRSAKKLEEESETVAVETDPNIPSCSATIETMSQRKVLDMKRWFCISRPQYKKSCGISSLVSCWNYLFSTLGAGTLKPITQEEALTILDFKPPFEEIRFGPFTGNATLMRWFKKLNDHYGVRGSSHFFYKPMGRNKTYGVSSDEALLKLKKSLKQDDIAFIYHCQNHYFCPMGYEDVPVKAVDAYKAKLDQTDVDTWILIGEPSRKQPCIHSIRWEDISTDLNNGNPDYIDIRRLWKGPLKRNTKKIGGNLHCIMAFQRNKIQTVKTAKTETFMDRFQRFGSMRSTKKKQDAVAMVTDQEKMATDGSGSEFSIDVEMTEEQPEEDTTESLHSDSSSD</sequence>
<comment type="subcellular location">
    <subcellularLocation>
        <location evidence="1">Nucleus</location>
    </subcellularLocation>
</comment>
<gene>
    <name evidence="4" type="ORF">OFUS_LOCUS8406</name>
</gene>
<dbReference type="Proteomes" id="UP000749559">
    <property type="component" value="Unassembled WGS sequence"/>
</dbReference>
<evidence type="ECO:0000256" key="3">
    <source>
        <dbReference type="SAM" id="MobiDB-lite"/>
    </source>
</evidence>
<keyword evidence="5" id="KW-1185">Reference proteome</keyword>
<dbReference type="GO" id="GO:0005634">
    <property type="term" value="C:nucleus"/>
    <property type="evidence" value="ECO:0007669"/>
    <property type="project" value="UniProtKB-SubCell"/>
</dbReference>
<proteinExistence type="predicted"/>
<feature type="region of interest" description="Disordered" evidence="3">
    <location>
        <begin position="1"/>
        <end position="132"/>
    </location>
</feature>
<evidence type="ECO:0000256" key="2">
    <source>
        <dbReference type="ARBA" id="ARBA00023242"/>
    </source>
</evidence>
<dbReference type="PANTHER" id="PTHR16171:SF12">
    <property type="entry name" value="BASIC IMMUNOGLOBULIN-LIKE VARIABLE MOTIF-CONTAINING PROTEIN"/>
    <property type="match status" value="1"/>
</dbReference>
<evidence type="ECO:0000313" key="4">
    <source>
        <dbReference type="EMBL" id="CAH1781899.1"/>
    </source>
</evidence>
<keyword evidence="2" id="KW-0539">Nucleus</keyword>
<name>A0A8J1YAY5_OWEFU</name>
<evidence type="ECO:0000256" key="1">
    <source>
        <dbReference type="ARBA" id="ARBA00004123"/>
    </source>
</evidence>
<protein>
    <submittedName>
        <fullName evidence="4">Uncharacterized protein</fullName>
    </submittedName>
</protein>
<dbReference type="OrthoDB" id="31113at2759"/>